<dbReference type="Proteomes" id="UP000019132">
    <property type="component" value="Unassembled WGS sequence"/>
</dbReference>
<reference evidence="3" key="1">
    <citation type="journal article" date="2010" name="Genome Biol.">
        <title>Genome sequence of the necrotrophic plant pathogen Pythium ultimum reveals original pathogenicity mechanisms and effector repertoire.</title>
        <authorList>
            <person name="Levesque C.A."/>
            <person name="Brouwer H."/>
            <person name="Cano L."/>
            <person name="Hamilton J.P."/>
            <person name="Holt C."/>
            <person name="Huitema E."/>
            <person name="Raffaele S."/>
            <person name="Robideau G.P."/>
            <person name="Thines M."/>
            <person name="Win J."/>
            <person name="Zerillo M.M."/>
            <person name="Beakes G.W."/>
            <person name="Boore J.L."/>
            <person name="Busam D."/>
            <person name="Dumas B."/>
            <person name="Ferriera S."/>
            <person name="Fuerstenberg S.I."/>
            <person name="Gachon C.M."/>
            <person name="Gaulin E."/>
            <person name="Govers F."/>
            <person name="Grenville-Briggs L."/>
            <person name="Horner N."/>
            <person name="Hostetler J."/>
            <person name="Jiang R.H."/>
            <person name="Johnson J."/>
            <person name="Krajaejun T."/>
            <person name="Lin H."/>
            <person name="Meijer H.J."/>
            <person name="Moore B."/>
            <person name="Morris P."/>
            <person name="Phuntmart V."/>
            <person name="Puiu D."/>
            <person name="Shetty J."/>
            <person name="Stajich J.E."/>
            <person name="Tripathy S."/>
            <person name="Wawra S."/>
            <person name="van West P."/>
            <person name="Whitty B.R."/>
            <person name="Coutinho P.M."/>
            <person name="Henrissat B."/>
            <person name="Martin F."/>
            <person name="Thomas P.D."/>
            <person name="Tyler B.M."/>
            <person name="De Vries R.P."/>
            <person name="Kamoun S."/>
            <person name="Yandell M."/>
            <person name="Tisserat N."/>
            <person name="Buell C.R."/>
        </authorList>
    </citation>
    <scope>NUCLEOTIDE SEQUENCE</scope>
    <source>
        <strain evidence="3">DAOM:BR144</strain>
    </source>
</reference>
<accession>K3WR54</accession>
<dbReference type="eggNOG" id="ENOG502SRCE">
    <property type="taxonomic scope" value="Eukaryota"/>
</dbReference>
<dbReference type="EMBL" id="GL376629">
    <property type="status" value="NOT_ANNOTATED_CDS"/>
    <property type="molecule type" value="Genomic_DNA"/>
</dbReference>
<proteinExistence type="predicted"/>
<name>K3WR54_GLOUD</name>
<evidence type="ECO:0000256" key="1">
    <source>
        <dbReference type="SAM" id="MobiDB-lite"/>
    </source>
</evidence>
<dbReference type="InParanoid" id="K3WR54"/>
<organism evidence="2 3">
    <name type="scientific">Globisporangium ultimum (strain ATCC 200006 / CBS 805.95 / DAOM BR144)</name>
    <name type="common">Pythium ultimum</name>
    <dbReference type="NCBI Taxonomy" id="431595"/>
    <lineage>
        <taxon>Eukaryota</taxon>
        <taxon>Sar</taxon>
        <taxon>Stramenopiles</taxon>
        <taxon>Oomycota</taxon>
        <taxon>Peronosporomycetes</taxon>
        <taxon>Pythiales</taxon>
        <taxon>Pythiaceae</taxon>
        <taxon>Globisporangium</taxon>
    </lineage>
</organism>
<dbReference type="VEuPathDB" id="FungiDB:PYU1_G007432"/>
<evidence type="ECO:0000313" key="2">
    <source>
        <dbReference type="EnsemblProtists" id="PYU1_T007448"/>
    </source>
</evidence>
<feature type="compositionally biased region" description="Pro residues" evidence="1">
    <location>
        <begin position="8"/>
        <end position="17"/>
    </location>
</feature>
<dbReference type="HOGENOM" id="CLU_087776_0_0_1"/>
<protein>
    <submittedName>
        <fullName evidence="2">Uncharacterized protein</fullName>
    </submittedName>
</protein>
<reference evidence="2" key="3">
    <citation type="submission" date="2015-02" db="UniProtKB">
        <authorList>
            <consortium name="EnsemblProtists"/>
        </authorList>
    </citation>
    <scope>IDENTIFICATION</scope>
    <source>
        <strain evidence="2">DAOM BR144</strain>
    </source>
</reference>
<keyword evidence="3" id="KW-1185">Reference proteome</keyword>
<sequence length="230" mass="25998">MLKQPPGGELPPSPPDPGVASPLNFKEAVRDKSSDKHGDDEFDEWVKRLTKIAERPWKVKDDENLRPMVPAEEEALAAWAMGALVLDAPPAFLVCTHTFAQRVAFLNFFEAHLEGVIAAVISPHVRMPKHVAEKTLLAQLAISEKENTPGHIQTRNLIRQVKRADYNDATRRITFVVKDRIQADSWHRKSIQFRGVKILLSTAKLGEEDMQMDVDNDVPHDGELLRYQVR</sequence>
<dbReference type="EnsemblProtists" id="PYU1_T007448">
    <property type="protein sequence ID" value="PYU1_T007448"/>
    <property type="gene ID" value="PYU1_G007432"/>
</dbReference>
<evidence type="ECO:0000313" key="3">
    <source>
        <dbReference type="Proteomes" id="UP000019132"/>
    </source>
</evidence>
<dbReference type="AlphaFoldDB" id="K3WR54"/>
<reference evidence="3" key="2">
    <citation type="submission" date="2010-04" db="EMBL/GenBank/DDBJ databases">
        <authorList>
            <person name="Buell R."/>
            <person name="Hamilton J."/>
            <person name="Hostetler J."/>
        </authorList>
    </citation>
    <scope>NUCLEOTIDE SEQUENCE [LARGE SCALE GENOMIC DNA]</scope>
    <source>
        <strain evidence="3">DAOM:BR144</strain>
    </source>
</reference>
<feature type="region of interest" description="Disordered" evidence="1">
    <location>
        <begin position="1"/>
        <end position="23"/>
    </location>
</feature>